<feature type="domain" description="Teneurin-like YD-shell" evidence="4">
    <location>
        <begin position="439"/>
        <end position="621"/>
    </location>
</feature>
<feature type="domain" description="Teneurin-like YD-shell" evidence="4">
    <location>
        <begin position="241"/>
        <end position="438"/>
    </location>
</feature>
<dbReference type="Pfam" id="PF25023">
    <property type="entry name" value="TEN_YD-shell"/>
    <property type="match status" value="3"/>
</dbReference>
<dbReference type="PRINTS" id="PR00394">
    <property type="entry name" value="RHSPROTEIN"/>
</dbReference>
<keyword evidence="6" id="KW-1185">Reference proteome</keyword>
<dbReference type="InterPro" id="IPR022385">
    <property type="entry name" value="Rhs_assc_core"/>
</dbReference>
<feature type="region of interest" description="Disordered" evidence="2">
    <location>
        <begin position="51"/>
        <end position="108"/>
    </location>
</feature>
<dbReference type="EMBL" id="FRFG01000054">
    <property type="protein sequence ID" value="SHO58070.1"/>
    <property type="molecule type" value="Genomic_DNA"/>
</dbReference>
<evidence type="ECO:0000313" key="6">
    <source>
        <dbReference type="Proteomes" id="UP000184600"/>
    </source>
</evidence>
<dbReference type="EC" id="3.1.-.-" evidence="5"/>
<dbReference type="NCBIfam" id="TIGR01643">
    <property type="entry name" value="YD_repeat_2x"/>
    <property type="match status" value="5"/>
</dbReference>
<feature type="compositionally biased region" description="Basic and acidic residues" evidence="2">
    <location>
        <begin position="64"/>
        <end position="108"/>
    </location>
</feature>
<reference evidence="6" key="1">
    <citation type="submission" date="2016-12" db="EMBL/GenBank/DDBJ databases">
        <authorList>
            <person name="Rodrigo-Torres L."/>
            <person name="Arahal R.D."/>
            <person name="Lucena T."/>
        </authorList>
    </citation>
    <scope>NUCLEOTIDE SEQUENCE [LARGE SCALE GENOMIC DNA]</scope>
</reference>
<sequence>MKKPKKWKHGKHVDVLAKLEKIVDLVKADAESGLPDLKKLTQHGEGRFSRDLIKDQKFNKAKHEKATMMERKVTSNTKAKMEKEDIPEVQDAKKTANGDSHPDSNKCTKDGCPVSMVTGEELLDVTDVVLPGALPFAFKRTYRTSGCELNAGLGFGWGHTLAHRLAFKDGQAFWHNDENLSTAFPEPTEQCPQIINTLGEACIYLGAKPDQYILAAPEQPFYHFERRGDVARLVRLTDKYDNTLHIQYDNDERVQAVLNPHGVALWVNYNDASFISSLELRTFSDNENGREWSTQRVLHHYQYNEHGQLVAERNEAGEGENYSYDSLNVITERVMAGGMAFGWAWEGEGKAVRCVKHWSNTGYSAQYEWDEEAHTVTVTYEDGSQSVYQHDENAKLISTTDPDGAVTANTYNEDGKLTATTDALGHETQYIYDENGDLEWVIAPDGSATEMDYMAGRLFKVTRGEASWRYFYNDNGDICEKRDPLRRSTYYHYNAQGNLNRIVYPDGSEHQLAWNRLGMLIEEQYPDGTTSQYRHDISGRVIYQKSSVGGVSQYQWDEADRLVKLTQPNGKSKTFCYNAYGKVTEVMDETGRKTAYEYESNSHLLSRVSNPDGTSLSYQYDNPKRFVSQITNERGEAYHIDYFTNGLVKTETTFDGRQMHYGYDLLGQLLKKTEVGLEGTELVTELTRDEMGRLTEKVLPDGTKVAYAYDDNGNLISVDDGETPLGWKYDLLNRVTEEHQSWASNYFEYDAVGQVVKWQLPDAKVLHYQRGQGGLLSQISLDGHVLTQHLYQNGMESRRTQGAVTSSFEYDGQGRLTHQSQSISGRQTRTRDYGYDALGNLSQIADSRFGDSYFDYDPLSRLKAVRGNIEEHFVHDATGNVLSQHLGRRQEELNLAEAGGNRLTFHGDSHYEYDEFGRLITEKRGKNQSLITTYEYDCQHRLIKASLPDGTTASYSYDAFGRRTKKVVTDKAGTTTTTEFMWQGDNLTGEVSGSDYKTYVYEPGTFRPLAQVNGEGKNNAEVYYYHLDQIGTPIEMTDVQGQSVWSVQYRAYGNVLTQHTEEIQSALRFQGQYYDSETGLHYNRHRYYSPGTGRFTTIDPIGLAGGLNNYQYVPNPTGWVDPLGLHVIKGNQCADSAARRAKIIDAIEEEMQPVIDYIHKLDPDAQVGFRGSVASGMKGPHKLGADGGRVPFDGEYAYKNGVAVPHNGPQGYDVDLFVVSDKLYSEFPKKPFFKDLSAINDDIDDILESVRQSLNKKPALKGLKQEKMDIRVWREKDIIKKLDKGDTHVYLESKIKPKL</sequence>
<protein>
    <submittedName>
        <fullName evidence="5">Putative deoxyribonuclease RhsC</fullName>
        <ecNumber evidence="5">3.1.-.-</ecNumber>
    </submittedName>
</protein>
<dbReference type="NCBIfam" id="TIGR03696">
    <property type="entry name" value="Rhs_assc_core"/>
    <property type="match status" value="1"/>
</dbReference>
<dbReference type="InterPro" id="IPR031325">
    <property type="entry name" value="RHS_repeat"/>
</dbReference>
<dbReference type="PANTHER" id="PTHR32305">
    <property type="match status" value="1"/>
</dbReference>
<proteinExistence type="predicted"/>
<organism evidence="5 6">
    <name type="scientific">Vibrio quintilis</name>
    <dbReference type="NCBI Taxonomy" id="1117707"/>
    <lineage>
        <taxon>Bacteria</taxon>
        <taxon>Pseudomonadati</taxon>
        <taxon>Pseudomonadota</taxon>
        <taxon>Gammaproteobacteria</taxon>
        <taxon>Vibrionales</taxon>
        <taxon>Vibrionaceae</taxon>
        <taxon>Vibrio</taxon>
    </lineage>
</organism>
<dbReference type="InterPro" id="IPR045351">
    <property type="entry name" value="DUF6531"/>
</dbReference>
<evidence type="ECO:0000256" key="2">
    <source>
        <dbReference type="SAM" id="MobiDB-lite"/>
    </source>
</evidence>
<evidence type="ECO:0000259" key="4">
    <source>
        <dbReference type="Pfam" id="PF25023"/>
    </source>
</evidence>
<evidence type="ECO:0000313" key="5">
    <source>
        <dbReference type="EMBL" id="SHO58070.1"/>
    </source>
</evidence>
<keyword evidence="1" id="KW-0677">Repeat</keyword>
<dbReference type="Proteomes" id="UP000184600">
    <property type="component" value="Unassembled WGS sequence"/>
</dbReference>
<dbReference type="Gene3D" id="2.180.10.10">
    <property type="entry name" value="RHS repeat-associated core"/>
    <property type="match status" value="3"/>
</dbReference>
<evidence type="ECO:0000256" key="1">
    <source>
        <dbReference type="ARBA" id="ARBA00022737"/>
    </source>
</evidence>
<dbReference type="STRING" id="1117707.VQ7734_03840"/>
<dbReference type="InterPro" id="IPR006530">
    <property type="entry name" value="YD"/>
</dbReference>
<dbReference type="RefSeq" id="WP_073585522.1">
    <property type="nucleotide sequence ID" value="NZ_AP024897.1"/>
</dbReference>
<keyword evidence="5" id="KW-0378">Hydrolase</keyword>
<dbReference type="Pfam" id="PF20148">
    <property type="entry name" value="DUF6531"/>
    <property type="match status" value="1"/>
</dbReference>
<feature type="domain" description="Teneurin-like YD-shell" evidence="4">
    <location>
        <begin position="790"/>
        <end position="1099"/>
    </location>
</feature>
<dbReference type="Pfam" id="PF05593">
    <property type="entry name" value="RHS_repeat"/>
    <property type="match status" value="1"/>
</dbReference>
<dbReference type="OrthoDB" id="9816400at2"/>
<evidence type="ECO:0000259" key="3">
    <source>
        <dbReference type="Pfam" id="PF20148"/>
    </source>
</evidence>
<dbReference type="InterPro" id="IPR056823">
    <property type="entry name" value="TEN-like_YD-shell"/>
</dbReference>
<dbReference type="GO" id="GO:0016787">
    <property type="term" value="F:hydrolase activity"/>
    <property type="evidence" value="ECO:0007669"/>
    <property type="project" value="UniProtKB-KW"/>
</dbReference>
<accession>A0A1M7YZL9</accession>
<feature type="domain" description="DUF6531" evidence="3">
    <location>
        <begin position="111"/>
        <end position="184"/>
    </location>
</feature>
<name>A0A1M7YZL9_9VIBR</name>
<gene>
    <name evidence="5" type="primary">rhsC_4</name>
    <name evidence="5" type="ORF">VQ7734_03840</name>
</gene>
<dbReference type="InterPro" id="IPR050708">
    <property type="entry name" value="T6SS_VgrG/RHS"/>
</dbReference>
<dbReference type="PANTHER" id="PTHR32305:SF15">
    <property type="entry name" value="PROTEIN RHSA-RELATED"/>
    <property type="match status" value="1"/>
</dbReference>